<dbReference type="EMBL" id="JBHLVO010000002">
    <property type="protein sequence ID" value="MFC0270528.1"/>
    <property type="molecule type" value="Genomic_DNA"/>
</dbReference>
<dbReference type="Proteomes" id="UP001589854">
    <property type="component" value="Unassembled WGS sequence"/>
</dbReference>
<protein>
    <recommendedName>
        <fullName evidence="3">YqzE family protein</fullName>
    </recommendedName>
</protein>
<organism evidence="1 2">
    <name type="scientific">Metabacillus herbersteinensis</name>
    <dbReference type="NCBI Taxonomy" id="283816"/>
    <lineage>
        <taxon>Bacteria</taxon>
        <taxon>Bacillati</taxon>
        <taxon>Bacillota</taxon>
        <taxon>Bacilli</taxon>
        <taxon>Bacillales</taxon>
        <taxon>Bacillaceae</taxon>
        <taxon>Metabacillus</taxon>
    </lineage>
</organism>
<gene>
    <name evidence="1" type="ORF">ACFFIX_03535</name>
</gene>
<evidence type="ECO:0000313" key="1">
    <source>
        <dbReference type="EMBL" id="MFC0270528.1"/>
    </source>
</evidence>
<comment type="caution">
    <text evidence="1">The sequence shown here is derived from an EMBL/GenBank/DDBJ whole genome shotgun (WGS) entry which is preliminary data.</text>
</comment>
<dbReference type="RefSeq" id="WP_378930593.1">
    <property type="nucleotide sequence ID" value="NZ_JBHLVO010000002.1"/>
</dbReference>
<keyword evidence="2" id="KW-1185">Reference proteome</keyword>
<reference evidence="1 2" key="1">
    <citation type="submission" date="2024-09" db="EMBL/GenBank/DDBJ databases">
        <authorList>
            <person name="Sun Q."/>
            <person name="Mori K."/>
        </authorList>
    </citation>
    <scope>NUCLEOTIDE SEQUENCE [LARGE SCALE GENOMIC DNA]</scope>
    <source>
        <strain evidence="1 2">CCM 7228</strain>
    </source>
</reference>
<name>A0ABV6GA22_9BACI</name>
<evidence type="ECO:0008006" key="3">
    <source>
        <dbReference type="Google" id="ProtNLM"/>
    </source>
</evidence>
<proteinExistence type="predicted"/>
<accession>A0ABV6GA22</accession>
<evidence type="ECO:0000313" key="2">
    <source>
        <dbReference type="Proteomes" id="UP001589854"/>
    </source>
</evidence>
<sequence length="34" mass="4149">MKKMIKSLVKWAPIIYPIARKILNKRKMKKSYSR</sequence>